<evidence type="ECO:0000256" key="1">
    <source>
        <dbReference type="SAM" id="MobiDB-lite"/>
    </source>
</evidence>
<evidence type="ECO:0000313" key="4">
    <source>
        <dbReference type="Proteomes" id="UP000730482"/>
    </source>
</evidence>
<sequence length="701" mass="71606">MLARTRRGPILAAATALGLTAAAGAAGATGAAAATAPAASTTSTTARTATLMSANPGSATSVSPNRTPAAATATATTQTSTLPNGDRVTVTGTGPSASVTVTAPNGRSIPFTRYAPDAHHTYIIPASAAADPAQFVPAQYLVPALSTPAAPAATPFYPMVILQINALGLDGKAANAVTYLQNTDDGSKWNAPIPVVNGIARVAVPAGHYTATTGFTTYDSTGFTAAQRLVTQLDFTVTAGGVTTLTADERTATSQVAAATPKPSVGDLQYLIYGRTDSKGVTGHLVVENSGSVYVAPTATAQIGTFSYQLAAWIGTNPAGSSDLYTYALAFPAADHIDPNQNYPVDTSKLTTTHNTIDTDAGDPVRKGEFMIGPYSPEYGGLTNTQVFPVPAHLTSYVSAPLGDMSWTQQAMTALPSPSSGSPSALLFGKLGGVYQGPGKEVWRTWGHGPITPQVGQYKDTAGLFSGPVQCNSCADGGTVDLALVPVQDSNPDSFAQLLGPANAHLTVYRDGTQVFSQDNASGTELTNQAQQPGTYRLVYDQDLSQFPITQSTSTHTDITVPYNPAAASASTLPSGYVCAAQGTGTTPCSILPVLDLNYQLATDDTNTSHGPVAALDLTVGHESYGSAGSQAAATGATVSVSFDKGVTWTAASVVPAGQNHFVALWKNNAAKGATPWLKVTATDALGGSISQTVDNAYTIG</sequence>
<feature type="region of interest" description="Disordered" evidence="1">
    <location>
        <begin position="54"/>
        <end position="97"/>
    </location>
</feature>
<keyword evidence="4" id="KW-1185">Reference proteome</keyword>
<gene>
    <name evidence="3" type="ORF">KGQ19_24195</name>
</gene>
<feature type="compositionally biased region" description="Low complexity" evidence="1">
    <location>
        <begin position="67"/>
        <end position="81"/>
    </location>
</feature>
<feature type="compositionally biased region" description="Polar residues" evidence="1">
    <location>
        <begin position="55"/>
        <end position="66"/>
    </location>
</feature>
<evidence type="ECO:0000313" key="3">
    <source>
        <dbReference type="EMBL" id="MBS2549969.1"/>
    </source>
</evidence>
<dbReference type="RefSeq" id="WP_212011900.1">
    <property type="nucleotide sequence ID" value="NZ_JAAFYZ010000087.1"/>
</dbReference>
<dbReference type="InterPro" id="IPR006311">
    <property type="entry name" value="TAT_signal"/>
</dbReference>
<reference evidence="3 4" key="1">
    <citation type="submission" date="2020-02" db="EMBL/GenBank/DDBJ databases">
        <title>Acidophilic actinobacteria isolated from forest soil.</title>
        <authorList>
            <person name="Golinska P."/>
        </authorList>
    </citation>
    <scope>NUCLEOTIDE SEQUENCE [LARGE SCALE GENOMIC DNA]</scope>
    <source>
        <strain evidence="3 4">NL8</strain>
    </source>
</reference>
<evidence type="ECO:0000256" key="2">
    <source>
        <dbReference type="SAM" id="SignalP"/>
    </source>
</evidence>
<dbReference type="PROSITE" id="PS51318">
    <property type="entry name" value="TAT"/>
    <property type="match status" value="1"/>
</dbReference>
<accession>A0ABS5KVB9</accession>
<keyword evidence="2" id="KW-0732">Signal</keyword>
<comment type="caution">
    <text evidence="3">The sequence shown here is derived from an EMBL/GenBank/DDBJ whole genome shotgun (WGS) entry which is preliminary data.</text>
</comment>
<feature type="chain" id="PRO_5046111135" evidence="2">
    <location>
        <begin position="26"/>
        <end position="701"/>
    </location>
</feature>
<proteinExistence type="predicted"/>
<dbReference type="Proteomes" id="UP000730482">
    <property type="component" value="Unassembled WGS sequence"/>
</dbReference>
<name>A0ABS5KVB9_9ACTN</name>
<organism evidence="3 4">
    <name type="scientific">Catenulispora pinistramenti</name>
    <dbReference type="NCBI Taxonomy" id="2705254"/>
    <lineage>
        <taxon>Bacteria</taxon>
        <taxon>Bacillati</taxon>
        <taxon>Actinomycetota</taxon>
        <taxon>Actinomycetes</taxon>
        <taxon>Catenulisporales</taxon>
        <taxon>Catenulisporaceae</taxon>
        <taxon>Catenulispora</taxon>
    </lineage>
</organism>
<protein>
    <submittedName>
        <fullName evidence="3">Uncharacterized protein</fullName>
    </submittedName>
</protein>
<feature type="signal peptide" evidence="2">
    <location>
        <begin position="1"/>
        <end position="25"/>
    </location>
</feature>
<dbReference type="EMBL" id="JAAFYZ010000087">
    <property type="protein sequence ID" value="MBS2549969.1"/>
    <property type="molecule type" value="Genomic_DNA"/>
</dbReference>